<organism evidence="1 2">
    <name type="scientific">Smallanthus sonchifolius</name>
    <dbReference type="NCBI Taxonomy" id="185202"/>
    <lineage>
        <taxon>Eukaryota</taxon>
        <taxon>Viridiplantae</taxon>
        <taxon>Streptophyta</taxon>
        <taxon>Embryophyta</taxon>
        <taxon>Tracheophyta</taxon>
        <taxon>Spermatophyta</taxon>
        <taxon>Magnoliopsida</taxon>
        <taxon>eudicotyledons</taxon>
        <taxon>Gunneridae</taxon>
        <taxon>Pentapetalae</taxon>
        <taxon>asterids</taxon>
        <taxon>campanulids</taxon>
        <taxon>Asterales</taxon>
        <taxon>Asteraceae</taxon>
        <taxon>Asteroideae</taxon>
        <taxon>Heliantheae alliance</taxon>
        <taxon>Millerieae</taxon>
        <taxon>Smallanthus</taxon>
    </lineage>
</organism>
<sequence length="566" mass="65279">MHVSWIFFEKQDYTDTIGQYGNGFKTSTMRLGADVIVFSRSFAKDGKRLLDYQKDGREWKKIIRSSPSDWNRNLEVVVQWSPFSGEADLLKQFDHIKDQGTRIIIYNLWDDDQGQLELDFDTDEEDIQIRGVNRDEKNIQMANKYPNSRHYLTYRHSLRSYSSILYLRIPPGFRIILRGNDVQHHNIVNDMMMVTETTYRPQPSADKISRDSNIVAVVTMGFVKDAKAHIDVQGYNVYHKNRLIKPFWRLWNVAGSDGRGVIGVLEANFVEPAHDKQGFERTIVLSRLETRLIQMQKRYWRAYCHKIGYARYPQRVNKNSLEDRESSPDYTHETSSKKKKVASTPPNESSNKLQKLGSVDGEGPSSPKSTHLTENIPDDDLQTTPNLRRTNGSSHTEKSARNSTPKDASHSAHAANSEDMQDYSPNGKTTQTVISFLVVGENGSAPINYNAPDLNQLVEENRKLKEKLERKDEDIVGDLLRGLERQRNQCKALEAQLEEVKENFENLTKEQETIIDIFAEEREKRDIEEETLRQKLKEATATIKDLVERVKQLELEKMKSHELSVA</sequence>
<gene>
    <name evidence="1" type="ORF">L1987_80038</name>
</gene>
<name>A0ACB8YM55_9ASTR</name>
<proteinExistence type="predicted"/>
<comment type="caution">
    <text evidence="1">The sequence shown here is derived from an EMBL/GenBank/DDBJ whole genome shotgun (WGS) entry which is preliminary data.</text>
</comment>
<reference evidence="1 2" key="2">
    <citation type="journal article" date="2022" name="Mol. Ecol. Resour.">
        <title>The genomes of chicory, endive, great burdock and yacon provide insights into Asteraceae paleo-polyploidization history and plant inulin production.</title>
        <authorList>
            <person name="Fan W."/>
            <person name="Wang S."/>
            <person name="Wang H."/>
            <person name="Wang A."/>
            <person name="Jiang F."/>
            <person name="Liu H."/>
            <person name="Zhao H."/>
            <person name="Xu D."/>
            <person name="Zhang Y."/>
        </authorList>
    </citation>
    <scope>NUCLEOTIDE SEQUENCE [LARGE SCALE GENOMIC DNA]</scope>
    <source>
        <strain evidence="2">cv. Yunnan</strain>
        <tissue evidence="1">Leaves</tissue>
    </source>
</reference>
<evidence type="ECO:0000313" key="2">
    <source>
        <dbReference type="Proteomes" id="UP001056120"/>
    </source>
</evidence>
<protein>
    <submittedName>
        <fullName evidence="1">Uncharacterized protein</fullName>
    </submittedName>
</protein>
<reference evidence="2" key="1">
    <citation type="journal article" date="2022" name="Mol. Ecol. Resour.">
        <title>The genomes of chicory, endive, great burdock and yacon provide insights into Asteraceae palaeo-polyploidization history and plant inulin production.</title>
        <authorList>
            <person name="Fan W."/>
            <person name="Wang S."/>
            <person name="Wang H."/>
            <person name="Wang A."/>
            <person name="Jiang F."/>
            <person name="Liu H."/>
            <person name="Zhao H."/>
            <person name="Xu D."/>
            <person name="Zhang Y."/>
        </authorList>
    </citation>
    <scope>NUCLEOTIDE SEQUENCE [LARGE SCALE GENOMIC DNA]</scope>
    <source>
        <strain evidence="2">cv. Yunnan</strain>
    </source>
</reference>
<keyword evidence="2" id="KW-1185">Reference proteome</keyword>
<dbReference type="EMBL" id="CM042044">
    <property type="protein sequence ID" value="KAI3686363.1"/>
    <property type="molecule type" value="Genomic_DNA"/>
</dbReference>
<evidence type="ECO:0000313" key="1">
    <source>
        <dbReference type="EMBL" id="KAI3686363.1"/>
    </source>
</evidence>
<accession>A0ACB8YM55</accession>
<dbReference type="Proteomes" id="UP001056120">
    <property type="component" value="Linkage Group LG27"/>
</dbReference>